<reference evidence="2 3" key="1">
    <citation type="submission" date="2016-10" db="EMBL/GenBank/DDBJ databases">
        <authorList>
            <person name="Varghese N."/>
            <person name="Submissions S."/>
        </authorList>
    </citation>
    <scope>NUCLEOTIDE SEQUENCE [LARGE SCALE GENOMIC DNA]</scope>
    <source>
        <strain evidence="2 3">ATCC 19403</strain>
    </source>
</reference>
<dbReference type="NCBIfam" id="TIGR03064">
    <property type="entry name" value="sortase_srtB"/>
    <property type="match status" value="1"/>
</dbReference>
<name>A0ABY1CC05_9FIRM</name>
<accession>A0ABY1CC05</accession>
<evidence type="ECO:0000256" key="1">
    <source>
        <dbReference type="SAM" id="Phobius"/>
    </source>
</evidence>
<dbReference type="EMBL" id="LT630003">
    <property type="protein sequence ID" value="SET88234.1"/>
    <property type="molecule type" value="Genomic_DNA"/>
</dbReference>
<dbReference type="RefSeq" id="WP_100042589.1">
    <property type="nucleotide sequence ID" value="NZ_LT630003.1"/>
</dbReference>
<dbReference type="InterPro" id="IPR023365">
    <property type="entry name" value="Sortase_dom-sf"/>
</dbReference>
<dbReference type="SUPFAM" id="SSF63817">
    <property type="entry name" value="Sortase"/>
    <property type="match status" value="1"/>
</dbReference>
<sequence length="315" mass="35406">MDIKRIGRKAVKTANSIVDFLVLTVILLLVAIAFYAIWDSDQVYQAADAAQYSIYKPDAEEGSISFDELKAINPEVFSWLTVYGTNIDYPVTQGNDNAKYVNTNALGEYSLSGAIFLDYSNSKDFQDFNSILYGHHMEKQAMFGELGSFSSKSFFDSHVYGNLYYNGKNHGLEFFAFIKTDAYDGGVFAPRVQGKEAQQAYLQYLLDKAMYTRETGVSTEDHILLLTTCASDATNGRDILAARIMEECYTNTFDKELSGDTNESVSVDRQAGLWKSLPQWLKIMLPVMLIILFAIAVYHKVRRNTKGVNGDELQE</sequence>
<feature type="transmembrane region" description="Helical" evidence="1">
    <location>
        <begin position="20"/>
        <end position="38"/>
    </location>
</feature>
<protein>
    <submittedName>
        <fullName evidence="2">Sortase B</fullName>
    </submittedName>
</protein>
<proteinExistence type="predicted"/>
<dbReference type="Proteomes" id="UP000198970">
    <property type="component" value="Chromosome I"/>
</dbReference>
<keyword evidence="3" id="KW-1185">Reference proteome</keyword>
<keyword evidence="1" id="KW-0812">Transmembrane</keyword>
<keyword evidence="1" id="KW-0472">Membrane</keyword>
<evidence type="ECO:0000313" key="3">
    <source>
        <dbReference type="Proteomes" id="UP000198970"/>
    </source>
</evidence>
<organism evidence="2 3">
    <name type="scientific">Lacrimispora sphenoides JCM 1415</name>
    <dbReference type="NCBI Taxonomy" id="1297793"/>
    <lineage>
        <taxon>Bacteria</taxon>
        <taxon>Bacillati</taxon>
        <taxon>Bacillota</taxon>
        <taxon>Clostridia</taxon>
        <taxon>Lachnospirales</taxon>
        <taxon>Lachnospiraceae</taxon>
        <taxon>Lacrimispora</taxon>
    </lineage>
</organism>
<dbReference type="CDD" id="cd05826">
    <property type="entry name" value="Sortase_B"/>
    <property type="match status" value="1"/>
</dbReference>
<evidence type="ECO:0000313" key="2">
    <source>
        <dbReference type="EMBL" id="SET88234.1"/>
    </source>
</evidence>
<gene>
    <name evidence="2" type="ORF">SAMN02745906_2690</name>
</gene>
<dbReference type="InterPro" id="IPR009835">
    <property type="entry name" value="SrtB"/>
</dbReference>
<keyword evidence="1" id="KW-1133">Transmembrane helix</keyword>
<feature type="transmembrane region" description="Helical" evidence="1">
    <location>
        <begin position="280"/>
        <end position="298"/>
    </location>
</feature>
<dbReference type="Gene3D" id="2.40.260.10">
    <property type="entry name" value="Sortase"/>
    <property type="match status" value="1"/>
</dbReference>